<dbReference type="PANTHER" id="PTHR19818">
    <property type="entry name" value="ZINC FINGER PROTEIN ZIC AND GLI"/>
    <property type="match status" value="1"/>
</dbReference>
<evidence type="ECO:0000256" key="1">
    <source>
        <dbReference type="ARBA" id="ARBA00004123"/>
    </source>
</evidence>
<evidence type="ECO:0000256" key="5">
    <source>
        <dbReference type="ARBA" id="ARBA00022833"/>
    </source>
</evidence>
<dbReference type="GO" id="GO:0008270">
    <property type="term" value="F:zinc ion binding"/>
    <property type="evidence" value="ECO:0007669"/>
    <property type="project" value="UniProtKB-KW"/>
</dbReference>
<feature type="region of interest" description="Disordered" evidence="8">
    <location>
        <begin position="519"/>
        <end position="539"/>
    </location>
</feature>
<sequence length="885" mass="100034">MDALTPRDSPKRDDSMVTTTATAASAKPDAPTMSKEGIVHGHIHNYNNMTYIHGHLHHNAPVDDSGVLVAAATSTEAAATAATTDFEPRAGHDMGSCHTNEKCKEYADCQHFEFLNYHNNASLAKYKDTTTYNVNNNSSTNTYHSAFTNRTSTLQDAKGHIPRRKDSWFNDDLILLPSAKKNKLNSQSESDDCYCTPKILEICCDESHPKDEISIEQDKLDGSTRKSKHEDVNDVIIFTDVKNDHLMSNFNVHEQYDNANAHEGHVHNGNVSDSFSQLMSHLSDIDCDLTCDTSCTATTSVTTGHKSAEENQSLNSDDFFHKYCKFCEEKTDNQPCSKHMHLDFKKPQLSPKHSTLPLPTNTSQGVNYAYHEHILNTDMDLKILEDLCSISSLYEVPFGKHISHHNHSHAGAGVNDGDLGAGNHGSGNQTMNLLLSSINRCNPKNNTNENIDTTADATATDHQHHHHRIQLHSHKPNRASSISNSAGTANIETDLTNNDLNELISKEYSYERFRNQSEPPLLPKAIHQNQKNRKSWPTKDLDSADFSSLEDSLSSSISPPVQTISTINFNWCFKEEKNNDLKCKWKECPESCSSLFDLQRHLLKDHVSQDFKDPMEPLACNWEDCDFLGDDTCSIVNHINCQHGINFDIQFANPDSLLPDDVSKVKHHLLHCPNPQVHEVPKSDEAPDLTLSINDVSNIPPLKQPEQVVCQWNNCNTSFSNAQELNDHLEAVHLTRGKSEYQCLWHDCHRTFPQRQKLIRHLKVHSKYKPYKCKTCKRCFSSEETLVQHTRTHSGEKPYKCDICNKKFSISSSLKIHIRTHTGEKPLQCKICGKRFNESSNLSKHIKTHKKKYKCSHCPKSFDDLAKLNSHEMKCSLERKPYPEK</sequence>
<dbReference type="GO" id="GO:0000978">
    <property type="term" value="F:RNA polymerase II cis-regulatory region sequence-specific DNA binding"/>
    <property type="evidence" value="ECO:0007669"/>
    <property type="project" value="TreeGrafter"/>
</dbReference>
<feature type="domain" description="C2H2-type" evidence="9">
    <location>
        <begin position="741"/>
        <end position="770"/>
    </location>
</feature>
<dbReference type="InterPro" id="IPR036236">
    <property type="entry name" value="Znf_C2H2_sf"/>
</dbReference>
<organism evidence="10 11">
    <name type="scientific">Saccharomyces mikatae IFO 1815</name>
    <dbReference type="NCBI Taxonomy" id="226126"/>
    <lineage>
        <taxon>Eukaryota</taxon>
        <taxon>Fungi</taxon>
        <taxon>Dikarya</taxon>
        <taxon>Ascomycota</taxon>
        <taxon>Saccharomycotina</taxon>
        <taxon>Saccharomycetes</taxon>
        <taxon>Saccharomycetales</taxon>
        <taxon>Saccharomycetaceae</taxon>
        <taxon>Saccharomyces</taxon>
    </lineage>
</organism>
<dbReference type="FunFam" id="3.30.160.60:FF:001443">
    <property type="entry name" value="Zinc finger protein 668"/>
    <property type="match status" value="1"/>
</dbReference>
<protein>
    <recommendedName>
        <fullName evidence="9">C2H2-type domain-containing protein</fullName>
    </recommendedName>
</protein>
<dbReference type="InterPro" id="IPR013087">
    <property type="entry name" value="Znf_C2H2_type"/>
</dbReference>
<dbReference type="InterPro" id="IPR040792">
    <property type="entry name" value="Zap1_Znf2"/>
</dbReference>
<evidence type="ECO:0000256" key="3">
    <source>
        <dbReference type="ARBA" id="ARBA00022737"/>
    </source>
</evidence>
<dbReference type="FunFam" id="3.30.160.60:FF:001498">
    <property type="entry name" value="Zinc finger protein 404"/>
    <property type="match status" value="1"/>
</dbReference>
<feature type="domain" description="C2H2-type" evidence="9">
    <location>
        <begin position="708"/>
        <end position="733"/>
    </location>
</feature>
<dbReference type="PROSITE" id="PS50157">
    <property type="entry name" value="ZINC_FINGER_C2H2_2"/>
    <property type="match status" value="6"/>
</dbReference>
<dbReference type="PROSITE" id="PS00028">
    <property type="entry name" value="ZINC_FINGER_C2H2_1"/>
    <property type="match status" value="6"/>
</dbReference>
<keyword evidence="5" id="KW-0862">Zinc</keyword>
<feature type="domain" description="C2H2-type" evidence="9">
    <location>
        <begin position="827"/>
        <end position="854"/>
    </location>
</feature>
<evidence type="ECO:0000313" key="11">
    <source>
        <dbReference type="Proteomes" id="UP001161438"/>
    </source>
</evidence>
<dbReference type="GeneID" id="80919181"/>
<reference evidence="10" key="1">
    <citation type="submission" date="2022-10" db="EMBL/GenBank/DDBJ databases">
        <authorList>
            <person name="Byrne P K."/>
        </authorList>
    </citation>
    <scope>NUCLEOTIDE SEQUENCE</scope>
    <source>
        <strain evidence="10">IFO1815</strain>
    </source>
</reference>
<comment type="subcellular location">
    <subcellularLocation>
        <location evidence="1">Nucleus</location>
    </subcellularLocation>
</comment>
<evidence type="ECO:0000256" key="4">
    <source>
        <dbReference type="ARBA" id="ARBA00022771"/>
    </source>
</evidence>
<evidence type="ECO:0000259" key="9">
    <source>
        <dbReference type="PROSITE" id="PS50157"/>
    </source>
</evidence>
<keyword evidence="3" id="KW-0677">Repeat</keyword>
<dbReference type="Proteomes" id="UP001161438">
    <property type="component" value="Chromosome 10"/>
</dbReference>
<dbReference type="Gene3D" id="6.10.140.370">
    <property type="match status" value="1"/>
</dbReference>
<dbReference type="Pfam" id="PF00096">
    <property type="entry name" value="zf-C2H2"/>
    <property type="match status" value="5"/>
</dbReference>
<dbReference type="InterPro" id="IPR048420">
    <property type="entry name" value="Zap1-like_Znf1"/>
</dbReference>
<evidence type="ECO:0000256" key="6">
    <source>
        <dbReference type="ARBA" id="ARBA00023242"/>
    </source>
</evidence>
<dbReference type="AlphaFoldDB" id="A0AA35NBA2"/>
<evidence type="ECO:0000256" key="2">
    <source>
        <dbReference type="ARBA" id="ARBA00022723"/>
    </source>
</evidence>
<keyword evidence="6" id="KW-0539">Nucleus</keyword>
<feature type="region of interest" description="Disordered" evidence="8">
    <location>
        <begin position="464"/>
        <end position="484"/>
    </location>
</feature>
<dbReference type="Pfam" id="PF18217">
    <property type="entry name" value="Zap1_zf2"/>
    <property type="match status" value="1"/>
</dbReference>
<evidence type="ECO:0000313" key="10">
    <source>
        <dbReference type="EMBL" id="CAI4034364.1"/>
    </source>
</evidence>
<dbReference type="GO" id="GO:0000981">
    <property type="term" value="F:DNA-binding transcription factor activity, RNA polymerase II-specific"/>
    <property type="evidence" value="ECO:0007669"/>
    <property type="project" value="TreeGrafter"/>
</dbReference>
<proteinExistence type="predicted"/>
<dbReference type="FunFam" id="3.30.160.60:FF:000557">
    <property type="entry name" value="zinc finger and SCAN domain-containing protein 29"/>
    <property type="match status" value="1"/>
</dbReference>
<dbReference type="RefSeq" id="XP_056077485.1">
    <property type="nucleotide sequence ID" value="XM_056223469.1"/>
</dbReference>
<dbReference type="GO" id="GO:0045944">
    <property type="term" value="P:positive regulation of transcription by RNA polymerase II"/>
    <property type="evidence" value="ECO:0007669"/>
    <property type="project" value="UniProtKB-ARBA"/>
</dbReference>
<dbReference type="SMART" id="SM00355">
    <property type="entry name" value="ZnF_C2H2"/>
    <property type="match status" value="8"/>
</dbReference>
<keyword evidence="11" id="KW-1185">Reference proteome</keyword>
<name>A0AA35NBA2_SACMI</name>
<feature type="domain" description="C2H2-type" evidence="9">
    <location>
        <begin position="799"/>
        <end position="826"/>
    </location>
</feature>
<keyword evidence="4 7" id="KW-0863">Zinc-finger</keyword>
<dbReference type="Gene3D" id="3.30.160.60">
    <property type="entry name" value="Classic Zinc Finger"/>
    <property type="match status" value="4"/>
</dbReference>
<dbReference type="EMBL" id="OX365766">
    <property type="protein sequence ID" value="CAI4034364.1"/>
    <property type="molecule type" value="Genomic_DNA"/>
</dbReference>
<feature type="compositionally biased region" description="Basic residues" evidence="8">
    <location>
        <begin position="464"/>
        <end position="477"/>
    </location>
</feature>
<dbReference type="InterPro" id="IPR050329">
    <property type="entry name" value="GLI_C2H2-zinc-finger"/>
</dbReference>
<dbReference type="SUPFAM" id="SSF57667">
    <property type="entry name" value="beta-beta-alpha zinc fingers"/>
    <property type="match status" value="4"/>
</dbReference>
<feature type="domain" description="C2H2-type" evidence="9">
    <location>
        <begin position="771"/>
        <end position="798"/>
    </location>
</feature>
<dbReference type="GO" id="GO:0005634">
    <property type="term" value="C:nucleus"/>
    <property type="evidence" value="ECO:0007669"/>
    <property type="project" value="UniProtKB-SubCell"/>
</dbReference>
<dbReference type="Pfam" id="PF21816">
    <property type="entry name" value="Zap1_zf1"/>
    <property type="match status" value="1"/>
</dbReference>
<dbReference type="PANTHER" id="PTHR19818:SF139">
    <property type="entry name" value="PAIR-RULE PROTEIN ODD-PAIRED"/>
    <property type="match status" value="1"/>
</dbReference>
<keyword evidence="2" id="KW-0479">Metal-binding</keyword>
<accession>A0AA35NBA2</accession>
<feature type="compositionally biased region" description="Low complexity" evidence="8">
    <location>
        <begin position="18"/>
        <end position="32"/>
    </location>
</feature>
<feature type="domain" description="C2H2-type" evidence="9">
    <location>
        <begin position="853"/>
        <end position="881"/>
    </location>
</feature>
<feature type="region of interest" description="Disordered" evidence="8">
    <location>
        <begin position="1"/>
        <end position="35"/>
    </location>
</feature>
<evidence type="ECO:0000256" key="7">
    <source>
        <dbReference type="PROSITE-ProRule" id="PRU00042"/>
    </source>
</evidence>
<gene>
    <name evidence="10" type="primary">SMKI10G1520</name>
    <name evidence="10" type="ORF">SMKI_10G1520</name>
</gene>
<evidence type="ECO:0000256" key="8">
    <source>
        <dbReference type="SAM" id="MobiDB-lite"/>
    </source>
</evidence>